<feature type="transmembrane region" description="Helical" evidence="1">
    <location>
        <begin position="62"/>
        <end position="81"/>
    </location>
</feature>
<reference evidence="2" key="1">
    <citation type="submission" date="2018-05" db="EMBL/GenBank/DDBJ databases">
        <authorList>
            <person name="Lanie J.A."/>
            <person name="Ng W.-L."/>
            <person name="Kazmierczak K.M."/>
            <person name="Andrzejewski T.M."/>
            <person name="Davidsen T.M."/>
            <person name="Wayne K.J."/>
            <person name="Tettelin H."/>
            <person name="Glass J.I."/>
            <person name="Rusch D."/>
            <person name="Podicherti R."/>
            <person name="Tsui H.-C.T."/>
            <person name="Winkler M.E."/>
        </authorList>
    </citation>
    <scope>NUCLEOTIDE SEQUENCE</scope>
</reference>
<evidence type="ECO:0000256" key="1">
    <source>
        <dbReference type="SAM" id="Phobius"/>
    </source>
</evidence>
<organism evidence="2">
    <name type="scientific">marine metagenome</name>
    <dbReference type="NCBI Taxonomy" id="408172"/>
    <lineage>
        <taxon>unclassified sequences</taxon>
        <taxon>metagenomes</taxon>
        <taxon>ecological metagenomes</taxon>
    </lineage>
</organism>
<dbReference type="AlphaFoldDB" id="A0A382VGW1"/>
<keyword evidence="1" id="KW-0472">Membrane</keyword>
<keyword evidence="1" id="KW-1133">Transmembrane helix</keyword>
<evidence type="ECO:0000313" key="2">
    <source>
        <dbReference type="EMBL" id="SVD45739.1"/>
    </source>
</evidence>
<dbReference type="EMBL" id="UINC01151875">
    <property type="protein sequence ID" value="SVD45739.1"/>
    <property type="molecule type" value="Genomic_DNA"/>
</dbReference>
<proteinExistence type="predicted"/>
<name>A0A382VGW1_9ZZZZ</name>
<protein>
    <submittedName>
        <fullName evidence="2">Uncharacterized protein</fullName>
    </submittedName>
</protein>
<keyword evidence="1" id="KW-0812">Transmembrane</keyword>
<sequence>MPIDILFYIVFLSQIVLVSLYLPGRISKRIRYVFESYPPSEFPKLYPEPFEYYEKSLRIFRYMNIGILLAGLVLLAVMLGYSGSGEWDVVFPYFMIQFVPLIL</sequence>
<accession>A0A382VGW1</accession>
<gene>
    <name evidence="2" type="ORF">METZ01_LOCUS398593</name>
</gene>
<feature type="non-terminal residue" evidence="2">
    <location>
        <position position="103"/>
    </location>
</feature>
<feature type="transmembrane region" description="Helical" evidence="1">
    <location>
        <begin position="6"/>
        <end position="22"/>
    </location>
</feature>